<sequence>MDTSEDFYKKRVADREIDGEPDYYIRHGNTVFLFENKDVLISKAVKSSANIDEINAVLHEKFVHDGKKAVGIGQLINSIEEIVNKSFQLDEYVNSENNLNIFPVLIIQDRIFQSPGINYRLNSWYLNIVRDKFKDKYEPNIIKGLTVIDIDTLIVWTPYLKEINNRFEEIISDHLFRMQNHKKINASTLEEARNQANNNLYEQISPISTRNIPFQISVDLLAQKLKEIIVN</sequence>
<accession>A0ABU9IJ38</accession>
<dbReference type="EMBL" id="JBBYHS010000002">
    <property type="protein sequence ID" value="MEL1252451.1"/>
    <property type="molecule type" value="Genomic_DNA"/>
</dbReference>
<keyword evidence="2" id="KW-1185">Reference proteome</keyword>
<proteinExistence type="predicted"/>
<evidence type="ECO:0000313" key="1">
    <source>
        <dbReference type="EMBL" id="MEL1252451.1"/>
    </source>
</evidence>
<organism evidence="1 2">
    <name type="scientific">Flavobacterium calami</name>
    <dbReference type="NCBI Taxonomy" id="3139144"/>
    <lineage>
        <taxon>Bacteria</taxon>
        <taxon>Pseudomonadati</taxon>
        <taxon>Bacteroidota</taxon>
        <taxon>Flavobacteriia</taxon>
        <taxon>Flavobacteriales</taxon>
        <taxon>Flavobacteriaceae</taxon>
        <taxon>Flavobacterium</taxon>
    </lineage>
</organism>
<name>A0ABU9IJ38_9FLAO</name>
<dbReference type="Proteomes" id="UP001485226">
    <property type="component" value="Unassembled WGS sequence"/>
</dbReference>
<gene>
    <name evidence="1" type="ORF">AAEO57_01580</name>
</gene>
<protein>
    <submittedName>
        <fullName evidence="1">Uncharacterized protein</fullName>
    </submittedName>
</protein>
<evidence type="ECO:0000313" key="2">
    <source>
        <dbReference type="Proteomes" id="UP001485226"/>
    </source>
</evidence>
<dbReference type="RefSeq" id="WP_341688843.1">
    <property type="nucleotide sequence ID" value="NZ_JBBYHS010000002.1"/>
</dbReference>
<reference evidence="1 2" key="1">
    <citation type="submission" date="2024-04" db="EMBL/GenBank/DDBJ databases">
        <title>Flavobacterium sp. DGU38 16S ribosomal RNA gene Genome sequencing and assembly.</title>
        <authorList>
            <person name="Park S."/>
        </authorList>
    </citation>
    <scope>NUCLEOTIDE SEQUENCE [LARGE SCALE GENOMIC DNA]</scope>
    <source>
        <strain evidence="1 2">DGU38</strain>
    </source>
</reference>
<comment type="caution">
    <text evidence="1">The sequence shown here is derived from an EMBL/GenBank/DDBJ whole genome shotgun (WGS) entry which is preliminary data.</text>
</comment>